<accession>A0A8S1HNB7</accession>
<comment type="caution">
    <text evidence="1">The sequence shown here is derived from an EMBL/GenBank/DDBJ whole genome shotgun (WGS) entry which is preliminary data.</text>
</comment>
<proteinExistence type="predicted"/>
<sequence>MKEFNLQDVLFTGIIAEKAKVRRNPWRIHLVHCEIDPTFGCYEGVGVRVPRLFAIHGVHDSANFTRVFHKIRNFPC</sequence>
<gene>
    <name evidence="1" type="ORF">CAUJ_LOCUS11787</name>
</gene>
<evidence type="ECO:0000313" key="1">
    <source>
        <dbReference type="EMBL" id="CAD6195869.1"/>
    </source>
</evidence>
<name>A0A8S1HNB7_9PELO</name>
<dbReference type="Proteomes" id="UP000835052">
    <property type="component" value="Unassembled WGS sequence"/>
</dbReference>
<keyword evidence="2" id="KW-1185">Reference proteome</keyword>
<dbReference type="OrthoDB" id="6355886at2759"/>
<evidence type="ECO:0000313" key="2">
    <source>
        <dbReference type="Proteomes" id="UP000835052"/>
    </source>
</evidence>
<dbReference type="EMBL" id="CAJGYM010000062">
    <property type="protein sequence ID" value="CAD6195869.1"/>
    <property type="molecule type" value="Genomic_DNA"/>
</dbReference>
<dbReference type="AlphaFoldDB" id="A0A8S1HNB7"/>
<organism evidence="1 2">
    <name type="scientific">Caenorhabditis auriculariae</name>
    <dbReference type="NCBI Taxonomy" id="2777116"/>
    <lineage>
        <taxon>Eukaryota</taxon>
        <taxon>Metazoa</taxon>
        <taxon>Ecdysozoa</taxon>
        <taxon>Nematoda</taxon>
        <taxon>Chromadorea</taxon>
        <taxon>Rhabditida</taxon>
        <taxon>Rhabditina</taxon>
        <taxon>Rhabditomorpha</taxon>
        <taxon>Rhabditoidea</taxon>
        <taxon>Rhabditidae</taxon>
        <taxon>Peloderinae</taxon>
        <taxon>Caenorhabditis</taxon>
    </lineage>
</organism>
<protein>
    <submittedName>
        <fullName evidence="1">Uncharacterized protein</fullName>
    </submittedName>
</protein>
<reference evidence="1" key="1">
    <citation type="submission" date="2020-10" db="EMBL/GenBank/DDBJ databases">
        <authorList>
            <person name="Kikuchi T."/>
        </authorList>
    </citation>
    <scope>NUCLEOTIDE SEQUENCE</scope>
    <source>
        <strain evidence="1">NKZ352</strain>
    </source>
</reference>